<dbReference type="SUPFAM" id="SSF46894">
    <property type="entry name" value="C-terminal effector domain of the bipartite response regulators"/>
    <property type="match status" value="1"/>
</dbReference>
<dbReference type="Gene3D" id="1.10.10.10">
    <property type="entry name" value="Winged helix-like DNA-binding domain superfamily/Winged helix DNA-binding domain"/>
    <property type="match status" value="1"/>
</dbReference>
<evidence type="ECO:0000259" key="5">
    <source>
        <dbReference type="PROSITE" id="PS51755"/>
    </source>
</evidence>
<gene>
    <name evidence="6" type="ORF">NCCP691_35140</name>
</gene>
<dbReference type="InterPro" id="IPR001867">
    <property type="entry name" value="OmpR/PhoB-type_DNA-bd"/>
</dbReference>
<evidence type="ECO:0000313" key="7">
    <source>
        <dbReference type="Proteomes" id="UP000887222"/>
    </source>
</evidence>
<dbReference type="InterPro" id="IPR016032">
    <property type="entry name" value="Sig_transdc_resp-reg_C-effctor"/>
</dbReference>
<dbReference type="Gene3D" id="3.40.50.2300">
    <property type="match status" value="1"/>
</dbReference>
<dbReference type="SUPFAM" id="SSF52172">
    <property type="entry name" value="CheY-like"/>
    <property type="match status" value="1"/>
</dbReference>
<dbReference type="PROSITE" id="PS51755">
    <property type="entry name" value="OMPR_PHOB"/>
    <property type="match status" value="1"/>
</dbReference>
<dbReference type="GO" id="GO:0003677">
    <property type="term" value="F:DNA binding"/>
    <property type="evidence" value="ECO:0007669"/>
    <property type="project" value="UniProtKB-KW"/>
</dbReference>
<dbReference type="PANTHER" id="PTHR48111">
    <property type="entry name" value="REGULATOR OF RPOS"/>
    <property type="match status" value="1"/>
</dbReference>
<dbReference type="Pfam" id="PF00486">
    <property type="entry name" value="Trans_reg_C"/>
    <property type="match status" value="1"/>
</dbReference>
<feature type="DNA-binding region" description="OmpR/PhoB-type" evidence="4">
    <location>
        <begin position="120"/>
        <end position="218"/>
    </location>
</feature>
<accession>A0ABQ4Q9R1</accession>
<dbReference type="RefSeq" id="WP_220809914.1">
    <property type="nucleotide sequence ID" value="NZ_BPMK01000017.1"/>
</dbReference>
<evidence type="ECO:0000256" key="1">
    <source>
        <dbReference type="ARBA" id="ARBA00022553"/>
    </source>
</evidence>
<name>A0ABQ4Q9R1_9BURK</name>
<evidence type="ECO:0000256" key="3">
    <source>
        <dbReference type="ARBA" id="ARBA00023125"/>
    </source>
</evidence>
<organism evidence="6 7">
    <name type="scientific">Noviherbaspirillum aridicola</name>
    <dbReference type="NCBI Taxonomy" id="2849687"/>
    <lineage>
        <taxon>Bacteria</taxon>
        <taxon>Pseudomonadati</taxon>
        <taxon>Pseudomonadota</taxon>
        <taxon>Betaproteobacteria</taxon>
        <taxon>Burkholderiales</taxon>
        <taxon>Oxalobacteraceae</taxon>
        <taxon>Noviherbaspirillum</taxon>
    </lineage>
</organism>
<dbReference type="Proteomes" id="UP000887222">
    <property type="component" value="Unassembled WGS sequence"/>
</dbReference>
<keyword evidence="3 4" id="KW-0238">DNA-binding</keyword>
<proteinExistence type="predicted"/>
<comment type="caution">
    <text evidence="6">The sequence shown here is derived from an EMBL/GenBank/DDBJ whole genome shotgun (WGS) entry which is preliminary data.</text>
</comment>
<dbReference type="InterPro" id="IPR011006">
    <property type="entry name" value="CheY-like_superfamily"/>
</dbReference>
<dbReference type="CDD" id="cd00383">
    <property type="entry name" value="trans_reg_C"/>
    <property type="match status" value="1"/>
</dbReference>
<dbReference type="PANTHER" id="PTHR48111:SF40">
    <property type="entry name" value="PHOSPHATE REGULON TRANSCRIPTIONAL REGULATORY PROTEIN PHOB"/>
    <property type="match status" value="1"/>
</dbReference>
<protein>
    <submittedName>
        <fullName evidence="6">DNA-binding response regulator</fullName>
    </submittedName>
</protein>
<keyword evidence="1" id="KW-0597">Phosphoprotein</keyword>
<evidence type="ECO:0000313" key="6">
    <source>
        <dbReference type="EMBL" id="GIZ53500.1"/>
    </source>
</evidence>
<evidence type="ECO:0000256" key="4">
    <source>
        <dbReference type="PROSITE-ProRule" id="PRU01091"/>
    </source>
</evidence>
<dbReference type="SMART" id="SM00862">
    <property type="entry name" value="Trans_reg_C"/>
    <property type="match status" value="1"/>
</dbReference>
<keyword evidence="2" id="KW-0902">Two-component regulatory system</keyword>
<feature type="domain" description="OmpR/PhoB-type" evidence="5">
    <location>
        <begin position="120"/>
        <end position="218"/>
    </location>
</feature>
<dbReference type="InterPro" id="IPR036388">
    <property type="entry name" value="WH-like_DNA-bd_sf"/>
</dbReference>
<dbReference type="EMBL" id="BPMK01000017">
    <property type="protein sequence ID" value="GIZ53500.1"/>
    <property type="molecule type" value="Genomic_DNA"/>
</dbReference>
<sequence>MQIAVFIHDKREAALACDILRARGHACEVPGMRELEPALRDSALALSDLHQARHVLPALRRLRDDGALLPLLLVAGADEQAGIAAALADGADDFLLTPLRRGELAARVAILLARFHPQPQQQEVFGDYAFDIGQRRVTARGQAVTLTQKEFDLALLFFRHLGRPLSRAYLQEAIWPGQEDAGRSVDTHVSRVRGKLDLRPAHGFRLAPVYSFGYRLERLGG</sequence>
<reference evidence="6 7" key="1">
    <citation type="journal article" date="2022" name="Int. J. Syst. Evol. Microbiol.">
        <title>Noviherbaspirillum aridicola sp. nov., isolated from an arid soil in Pakistan.</title>
        <authorList>
            <person name="Khan I.U."/>
            <person name="Saqib M."/>
            <person name="Amin A."/>
            <person name="Hussain F."/>
            <person name="Li L."/>
            <person name="Liu Y.H."/>
            <person name="Fang B.Z."/>
            <person name="Ahmed I."/>
            <person name="Li W.J."/>
        </authorList>
    </citation>
    <scope>NUCLEOTIDE SEQUENCE [LARGE SCALE GENOMIC DNA]</scope>
    <source>
        <strain evidence="6 7">NCCP-691</strain>
    </source>
</reference>
<keyword evidence="7" id="KW-1185">Reference proteome</keyword>
<dbReference type="InterPro" id="IPR039420">
    <property type="entry name" value="WalR-like"/>
</dbReference>
<evidence type="ECO:0000256" key="2">
    <source>
        <dbReference type="ARBA" id="ARBA00023012"/>
    </source>
</evidence>